<evidence type="ECO:0000256" key="3">
    <source>
        <dbReference type="ARBA" id="ARBA00023125"/>
    </source>
</evidence>
<dbReference type="GO" id="GO:0003700">
    <property type="term" value="F:DNA-binding transcription factor activity"/>
    <property type="evidence" value="ECO:0007669"/>
    <property type="project" value="InterPro"/>
</dbReference>
<dbReference type="PROSITE" id="PS50937">
    <property type="entry name" value="HTH_MERR_2"/>
    <property type="match status" value="1"/>
</dbReference>
<proteinExistence type="predicted"/>
<evidence type="ECO:0000256" key="2">
    <source>
        <dbReference type="ARBA" id="ARBA00023015"/>
    </source>
</evidence>
<evidence type="ECO:0000256" key="4">
    <source>
        <dbReference type="ARBA" id="ARBA00023163"/>
    </source>
</evidence>
<dbReference type="InterPro" id="IPR000551">
    <property type="entry name" value="MerR-type_HTH_dom"/>
</dbReference>
<dbReference type="PANTHER" id="PTHR30204">
    <property type="entry name" value="REDOX-CYCLING DRUG-SENSING TRANSCRIPTIONAL ACTIVATOR SOXR"/>
    <property type="match status" value="1"/>
</dbReference>
<dbReference type="SUPFAM" id="SSF46955">
    <property type="entry name" value="Putative DNA-binding domain"/>
    <property type="match status" value="1"/>
</dbReference>
<evidence type="ECO:0000259" key="5">
    <source>
        <dbReference type="PROSITE" id="PS50937"/>
    </source>
</evidence>
<name>K1UDC9_9ZZZZ</name>
<sequence length="77" mass="8955">MQKQGGLYMYSIGQVSAMTNLPISTLRYYDKEGFFPNLEKQSGIRRFSQAELDAIRMIEYLKRSGLEIKDIRQFLNG</sequence>
<dbReference type="InterPro" id="IPR047057">
    <property type="entry name" value="MerR_fam"/>
</dbReference>
<evidence type="ECO:0000256" key="1">
    <source>
        <dbReference type="ARBA" id="ARBA00022491"/>
    </source>
</evidence>
<dbReference type="EMBL" id="AJWY01001210">
    <property type="protein sequence ID" value="EKC80103.1"/>
    <property type="molecule type" value="Genomic_DNA"/>
</dbReference>
<accession>K1UDC9</accession>
<dbReference type="InterPro" id="IPR009061">
    <property type="entry name" value="DNA-bd_dom_put_sf"/>
</dbReference>
<keyword evidence="4" id="KW-0804">Transcription</keyword>
<dbReference type="Gene3D" id="1.10.1660.10">
    <property type="match status" value="1"/>
</dbReference>
<dbReference type="PANTHER" id="PTHR30204:SF69">
    <property type="entry name" value="MERR-FAMILY TRANSCRIPTIONAL REGULATOR"/>
    <property type="match status" value="1"/>
</dbReference>
<keyword evidence="2" id="KW-0805">Transcription regulation</keyword>
<reference evidence="6" key="1">
    <citation type="journal article" date="2013" name="Environ. Microbiol.">
        <title>Microbiota from the distal guts of lean and obese adolescents exhibit partial functional redundancy besides clear differences in community structure.</title>
        <authorList>
            <person name="Ferrer M."/>
            <person name="Ruiz A."/>
            <person name="Lanza F."/>
            <person name="Haange S.B."/>
            <person name="Oberbach A."/>
            <person name="Till H."/>
            <person name="Bargiela R."/>
            <person name="Campoy C."/>
            <person name="Segura M.T."/>
            <person name="Richter M."/>
            <person name="von Bergen M."/>
            <person name="Seifert J."/>
            <person name="Suarez A."/>
        </authorList>
    </citation>
    <scope>NUCLEOTIDE SEQUENCE</scope>
</reference>
<comment type="caution">
    <text evidence="6">The sequence shown here is derived from an EMBL/GenBank/DDBJ whole genome shotgun (WGS) entry which is preliminary data.</text>
</comment>
<organism evidence="6">
    <name type="scientific">human gut metagenome</name>
    <dbReference type="NCBI Taxonomy" id="408170"/>
    <lineage>
        <taxon>unclassified sequences</taxon>
        <taxon>metagenomes</taxon>
        <taxon>organismal metagenomes</taxon>
    </lineage>
</organism>
<feature type="domain" description="HTH merR-type" evidence="5">
    <location>
        <begin position="9"/>
        <end position="77"/>
    </location>
</feature>
<protein>
    <submittedName>
        <fullName evidence="6">Transcriptional regulator, MerR family</fullName>
    </submittedName>
</protein>
<dbReference type="SMART" id="SM00422">
    <property type="entry name" value="HTH_MERR"/>
    <property type="match status" value="1"/>
</dbReference>
<keyword evidence="3" id="KW-0238">DNA-binding</keyword>
<keyword evidence="1" id="KW-0678">Repressor</keyword>
<dbReference type="GO" id="GO:0003677">
    <property type="term" value="F:DNA binding"/>
    <property type="evidence" value="ECO:0007669"/>
    <property type="project" value="UniProtKB-KW"/>
</dbReference>
<dbReference type="Pfam" id="PF13411">
    <property type="entry name" value="MerR_1"/>
    <property type="match status" value="1"/>
</dbReference>
<gene>
    <name evidence="6" type="ORF">LEA_01738</name>
</gene>
<evidence type="ECO:0000313" key="6">
    <source>
        <dbReference type="EMBL" id="EKC80103.1"/>
    </source>
</evidence>
<dbReference type="AlphaFoldDB" id="K1UDC9"/>